<name>A0A182ETM3_ONCOC</name>
<dbReference type="AlphaFoldDB" id="A0A182ETM3"/>
<evidence type="ECO:0000313" key="3">
    <source>
        <dbReference type="WBParaSite" id="nOo.2.0.1.t11500-RA"/>
    </source>
</evidence>
<dbReference type="Proteomes" id="UP000271087">
    <property type="component" value="Unassembled WGS sequence"/>
</dbReference>
<evidence type="ECO:0000313" key="1">
    <source>
        <dbReference type="EMBL" id="VDM96273.1"/>
    </source>
</evidence>
<reference evidence="1 2" key="2">
    <citation type="submission" date="2018-08" db="EMBL/GenBank/DDBJ databases">
        <authorList>
            <person name="Laetsch R D."/>
            <person name="Stevens L."/>
            <person name="Kumar S."/>
            <person name="Blaxter L. M."/>
        </authorList>
    </citation>
    <scope>NUCLEOTIDE SEQUENCE [LARGE SCALE GENOMIC DNA]</scope>
</reference>
<protein>
    <submittedName>
        <fullName evidence="3">DUF4238 domain-containing protein</fullName>
    </submittedName>
</protein>
<evidence type="ECO:0000313" key="2">
    <source>
        <dbReference type="Proteomes" id="UP000271087"/>
    </source>
</evidence>
<accession>A0A182ETM3</accession>
<organism evidence="3">
    <name type="scientific">Onchocerca ochengi</name>
    <name type="common">Filarial nematode worm</name>
    <dbReference type="NCBI Taxonomy" id="42157"/>
    <lineage>
        <taxon>Eukaryota</taxon>
        <taxon>Metazoa</taxon>
        <taxon>Ecdysozoa</taxon>
        <taxon>Nematoda</taxon>
        <taxon>Chromadorea</taxon>
        <taxon>Rhabditida</taxon>
        <taxon>Spirurina</taxon>
        <taxon>Spiruromorpha</taxon>
        <taxon>Filarioidea</taxon>
        <taxon>Onchocercidae</taxon>
        <taxon>Onchocerca</taxon>
    </lineage>
</organism>
<reference evidence="3" key="1">
    <citation type="submission" date="2016-06" db="UniProtKB">
        <authorList>
            <consortium name="WormBaseParasite"/>
        </authorList>
    </citation>
    <scope>IDENTIFICATION</scope>
</reference>
<keyword evidence="2" id="KW-1185">Reference proteome</keyword>
<sequence>MNGTFYIRKKKIEHDNVVIIADKHTLPYLDGRSTSVKSRLPLDALIQANVYDINIRDFAPFGVRQLVKFSYRPPTFATIAAKQIDESIKRFIEDYKIRIDKKELELILSAQHVVDNGVNKAIIDK</sequence>
<gene>
    <name evidence="1" type="ORF">NOO_LOCUS11500</name>
</gene>
<dbReference type="OrthoDB" id="544103at2759"/>
<dbReference type="WBParaSite" id="nOo.2.0.1.t11500-RA">
    <property type="protein sequence ID" value="nOo.2.0.1.t11500-RA"/>
    <property type="gene ID" value="nOo.2.0.1.g11500"/>
</dbReference>
<dbReference type="EMBL" id="UYRW01008097">
    <property type="protein sequence ID" value="VDM96273.1"/>
    <property type="molecule type" value="Genomic_DNA"/>
</dbReference>
<proteinExistence type="predicted"/>